<reference evidence="2" key="1">
    <citation type="journal article" date="2019" name="Int. J. Syst. Evol. Microbiol.">
        <title>The Global Catalogue of Microorganisms (GCM) 10K type strain sequencing project: providing services to taxonomists for standard genome sequencing and annotation.</title>
        <authorList>
            <consortium name="The Broad Institute Genomics Platform"/>
            <consortium name="The Broad Institute Genome Sequencing Center for Infectious Disease"/>
            <person name="Wu L."/>
            <person name="Ma J."/>
        </authorList>
    </citation>
    <scope>NUCLEOTIDE SEQUENCE [LARGE SCALE GENOMIC DNA]</scope>
    <source>
        <strain evidence="2">JCM 17386</strain>
    </source>
</reference>
<accession>A0ABP7XNP1</accession>
<comment type="caution">
    <text evidence="1">The sequence shown here is derived from an EMBL/GenBank/DDBJ whole genome shotgun (WGS) entry which is preliminary data.</text>
</comment>
<dbReference type="InterPro" id="IPR002763">
    <property type="entry name" value="DUF72"/>
</dbReference>
<organism evidence="1 2">
    <name type="scientific">Flavobacterium chungbukense</name>
    <dbReference type="NCBI Taxonomy" id="877464"/>
    <lineage>
        <taxon>Bacteria</taxon>
        <taxon>Pseudomonadati</taxon>
        <taxon>Bacteroidota</taxon>
        <taxon>Flavobacteriia</taxon>
        <taxon>Flavobacteriales</taxon>
        <taxon>Flavobacteriaceae</taxon>
        <taxon>Flavobacterium</taxon>
    </lineage>
</organism>
<protein>
    <submittedName>
        <fullName evidence="1">DUF72 domain-containing protein</fullName>
    </submittedName>
</protein>
<proteinExistence type="predicted"/>
<dbReference type="PANTHER" id="PTHR30348:SF4">
    <property type="entry name" value="DUF72 DOMAIN-CONTAINING PROTEIN"/>
    <property type="match status" value="1"/>
</dbReference>
<dbReference type="Proteomes" id="UP001501333">
    <property type="component" value="Unassembled WGS sequence"/>
</dbReference>
<keyword evidence="2" id="KW-1185">Reference proteome</keyword>
<dbReference type="Gene3D" id="3.20.20.410">
    <property type="entry name" value="Protein of unknown function UPF0759"/>
    <property type="match status" value="1"/>
</dbReference>
<dbReference type="RefSeq" id="WP_229351510.1">
    <property type="nucleotide sequence ID" value="NZ_BAABAO010000003.1"/>
</dbReference>
<sequence length="247" mass="29277">MKNQVAIGCSSFYNRFWKNIFYPRNLPSKAWFEFYCQHFNTYEFNGSFYKFPTVRVFNNWYDKTPDSFLFSVKVPKEITHIKKLKDCESLLNDFYEVCKNGMKEKLGAVLFQFPPSYDFSKQKLESIIGLLNYDFKNVIEFRHITWWNEEVWSAFKDNNITFCSVSYPHLPSTIFKDFPLLYIRFHGVPKLFYSSYSSEELQNLNHALESKHGFVYFNNTASEAGILNALELKRMHALNYLTAKSAK</sequence>
<evidence type="ECO:0000313" key="1">
    <source>
        <dbReference type="EMBL" id="GAA4122842.1"/>
    </source>
</evidence>
<evidence type="ECO:0000313" key="2">
    <source>
        <dbReference type="Proteomes" id="UP001501333"/>
    </source>
</evidence>
<dbReference type="EMBL" id="BAABAO010000003">
    <property type="protein sequence ID" value="GAA4122842.1"/>
    <property type="molecule type" value="Genomic_DNA"/>
</dbReference>
<dbReference type="InterPro" id="IPR036520">
    <property type="entry name" value="UPF0759_sf"/>
</dbReference>
<name>A0ABP7XNP1_9FLAO</name>
<dbReference type="Pfam" id="PF01904">
    <property type="entry name" value="DUF72"/>
    <property type="match status" value="1"/>
</dbReference>
<dbReference type="PANTHER" id="PTHR30348">
    <property type="entry name" value="UNCHARACTERIZED PROTEIN YECE"/>
    <property type="match status" value="1"/>
</dbReference>
<gene>
    <name evidence="1" type="ORF">GCM10022250_05890</name>
</gene>
<dbReference type="SUPFAM" id="SSF117396">
    <property type="entry name" value="TM1631-like"/>
    <property type="match status" value="1"/>
</dbReference>